<sequence>MSTHLLFGTPIVDLWQGCSSLGFPLHFSFLVPSLPPCSSSSSPRWQAFPTLMGPRHGESTEGVKLRPERWCWMSERKRVRRDEAGGRDPEQALSRVQHKPGGLRYVILSSHREGGEGRDQAAALAFPVSRATRKDGSPDPSPPPTAPFHRCQGINGMMLDKAWPSKGRGRPLKNNTLRKCARCEEDE</sequence>
<evidence type="ECO:0000313" key="2">
    <source>
        <dbReference type="Proteomes" id="UP000245626"/>
    </source>
</evidence>
<dbReference type="EMBL" id="KZ819975">
    <property type="protein sequence ID" value="PWN50054.1"/>
    <property type="molecule type" value="Genomic_DNA"/>
</dbReference>
<keyword evidence="2" id="KW-1185">Reference proteome</keyword>
<organism evidence="1 2">
    <name type="scientific">Violaceomyces palustris</name>
    <dbReference type="NCBI Taxonomy" id="1673888"/>
    <lineage>
        <taxon>Eukaryota</taxon>
        <taxon>Fungi</taxon>
        <taxon>Dikarya</taxon>
        <taxon>Basidiomycota</taxon>
        <taxon>Ustilaginomycotina</taxon>
        <taxon>Ustilaginomycetes</taxon>
        <taxon>Violaceomycetales</taxon>
        <taxon>Violaceomycetaceae</taxon>
        <taxon>Violaceomyces</taxon>
    </lineage>
</organism>
<evidence type="ECO:0000313" key="1">
    <source>
        <dbReference type="EMBL" id="PWN50054.1"/>
    </source>
</evidence>
<reference evidence="1 2" key="1">
    <citation type="journal article" date="2018" name="Mol. Biol. Evol.">
        <title>Broad Genomic Sampling Reveals a Smut Pathogenic Ancestry of the Fungal Clade Ustilaginomycotina.</title>
        <authorList>
            <person name="Kijpornyongpan T."/>
            <person name="Mondo S.J."/>
            <person name="Barry K."/>
            <person name="Sandor L."/>
            <person name="Lee J."/>
            <person name="Lipzen A."/>
            <person name="Pangilinan J."/>
            <person name="LaButti K."/>
            <person name="Hainaut M."/>
            <person name="Henrissat B."/>
            <person name="Grigoriev I.V."/>
            <person name="Spatafora J.W."/>
            <person name="Aime M.C."/>
        </authorList>
    </citation>
    <scope>NUCLEOTIDE SEQUENCE [LARGE SCALE GENOMIC DNA]</scope>
    <source>
        <strain evidence="1 2">SA 807</strain>
    </source>
</reference>
<name>A0ACD0NW54_9BASI</name>
<protein>
    <submittedName>
        <fullName evidence="1">Uncharacterized protein</fullName>
    </submittedName>
</protein>
<accession>A0ACD0NW54</accession>
<gene>
    <name evidence="1" type="ORF">IE53DRAFT_114121</name>
</gene>
<proteinExistence type="predicted"/>
<dbReference type="Proteomes" id="UP000245626">
    <property type="component" value="Unassembled WGS sequence"/>
</dbReference>